<gene>
    <name evidence="2" type="ORF">DXN05_12415</name>
</gene>
<protein>
    <recommendedName>
        <fullName evidence="4">DUF2306 domain-containing protein</fullName>
    </recommendedName>
</protein>
<dbReference type="EMBL" id="QTJU01000003">
    <property type="protein sequence ID" value="RFM28308.1"/>
    <property type="molecule type" value="Genomic_DNA"/>
</dbReference>
<evidence type="ECO:0008006" key="4">
    <source>
        <dbReference type="Google" id="ProtNLM"/>
    </source>
</evidence>
<proteinExistence type="predicted"/>
<sequence>MAALTTLGIIHTAISLVAVGSGIVSLARTGNITWKNGVGKTYIVTTILTCLTGFGIYQHGGFGKPHILGIITLVVIAIAYAGDRQNLGRASKYVAAIGYSMTFFFHFIPAVTETTTRLPVSAPLAAGPDDPLVQKLVGICFLLFLIGTTLQVIKLRSKSGAGGGVAA</sequence>
<dbReference type="OrthoDB" id="713921at2"/>
<evidence type="ECO:0000256" key="1">
    <source>
        <dbReference type="SAM" id="Phobius"/>
    </source>
</evidence>
<feature type="transmembrane region" description="Helical" evidence="1">
    <location>
        <begin position="93"/>
        <end position="112"/>
    </location>
</feature>
<dbReference type="RefSeq" id="WP_116847554.1">
    <property type="nucleotide sequence ID" value="NZ_QTJU01000003.1"/>
</dbReference>
<name>A0A3E1NKJ3_9BACT</name>
<feature type="transmembrane region" description="Helical" evidence="1">
    <location>
        <begin position="6"/>
        <end position="27"/>
    </location>
</feature>
<keyword evidence="1" id="KW-0472">Membrane</keyword>
<keyword evidence="1" id="KW-0812">Transmembrane</keyword>
<dbReference type="AlphaFoldDB" id="A0A3E1NKJ3"/>
<accession>A0A3E1NKJ3</accession>
<feature type="transmembrane region" description="Helical" evidence="1">
    <location>
        <begin position="63"/>
        <end position="81"/>
    </location>
</feature>
<dbReference type="Proteomes" id="UP000261284">
    <property type="component" value="Unassembled WGS sequence"/>
</dbReference>
<feature type="transmembrane region" description="Helical" evidence="1">
    <location>
        <begin position="39"/>
        <end position="57"/>
    </location>
</feature>
<keyword evidence="1" id="KW-1133">Transmembrane helix</keyword>
<comment type="caution">
    <text evidence="2">The sequence shown here is derived from an EMBL/GenBank/DDBJ whole genome shotgun (WGS) entry which is preliminary data.</text>
</comment>
<evidence type="ECO:0000313" key="3">
    <source>
        <dbReference type="Proteomes" id="UP000261284"/>
    </source>
</evidence>
<feature type="transmembrane region" description="Helical" evidence="1">
    <location>
        <begin position="132"/>
        <end position="153"/>
    </location>
</feature>
<reference evidence="2 3" key="1">
    <citation type="submission" date="2018-08" db="EMBL/GenBank/DDBJ databases">
        <title>Chitinophagaceae sp. K23C18032701, a novel bacterium isolated from forest soil.</title>
        <authorList>
            <person name="Wang C."/>
        </authorList>
    </citation>
    <scope>NUCLEOTIDE SEQUENCE [LARGE SCALE GENOMIC DNA]</scope>
    <source>
        <strain evidence="2 3">K23C18032701</strain>
    </source>
</reference>
<organism evidence="2 3">
    <name type="scientific">Deminuibacter soli</name>
    <dbReference type="NCBI Taxonomy" id="2291815"/>
    <lineage>
        <taxon>Bacteria</taxon>
        <taxon>Pseudomonadati</taxon>
        <taxon>Bacteroidota</taxon>
        <taxon>Chitinophagia</taxon>
        <taxon>Chitinophagales</taxon>
        <taxon>Chitinophagaceae</taxon>
        <taxon>Deminuibacter</taxon>
    </lineage>
</organism>
<keyword evidence="3" id="KW-1185">Reference proteome</keyword>
<evidence type="ECO:0000313" key="2">
    <source>
        <dbReference type="EMBL" id="RFM28308.1"/>
    </source>
</evidence>